<dbReference type="InterPro" id="IPR027785">
    <property type="entry name" value="UvrD-like_helicase_C"/>
</dbReference>
<dbReference type="InterPro" id="IPR027417">
    <property type="entry name" value="P-loop_NTPase"/>
</dbReference>
<dbReference type="InterPro" id="IPR014016">
    <property type="entry name" value="UvrD-like_ATP-bd"/>
</dbReference>
<keyword evidence="4 6" id="KW-0067">ATP-binding</keyword>
<proteinExistence type="predicted"/>
<evidence type="ECO:0000259" key="7">
    <source>
        <dbReference type="PROSITE" id="PS51198"/>
    </source>
</evidence>
<keyword evidence="2 6" id="KW-0378">Hydrolase</keyword>
<dbReference type="OrthoDB" id="7211215at2"/>
<dbReference type="Proteomes" id="UP000182719">
    <property type="component" value="Unassembled WGS sequence"/>
</dbReference>
<gene>
    <name evidence="8" type="ORF">SAMN05444354_113134</name>
</gene>
<evidence type="ECO:0000256" key="5">
    <source>
        <dbReference type="ARBA" id="ARBA00034923"/>
    </source>
</evidence>
<organism evidence="8 9">
    <name type="scientific">Stigmatella aurantiaca</name>
    <dbReference type="NCBI Taxonomy" id="41"/>
    <lineage>
        <taxon>Bacteria</taxon>
        <taxon>Pseudomonadati</taxon>
        <taxon>Myxococcota</taxon>
        <taxon>Myxococcia</taxon>
        <taxon>Myxococcales</taxon>
        <taxon>Cystobacterineae</taxon>
        <taxon>Archangiaceae</taxon>
        <taxon>Stigmatella</taxon>
    </lineage>
</organism>
<keyword evidence="9" id="KW-1185">Reference proteome</keyword>
<dbReference type="GO" id="GO:0043138">
    <property type="term" value="F:3'-5' DNA helicase activity"/>
    <property type="evidence" value="ECO:0007669"/>
    <property type="project" value="TreeGrafter"/>
</dbReference>
<evidence type="ECO:0000256" key="1">
    <source>
        <dbReference type="ARBA" id="ARBA00022741"/>
    </source>
</evidence>
<feature type="domain" description="UvrD-like helicase ATP-binding" evidence="7">
    <location>
        <begin position="233"/>
        <end position="541"/>
    </location>
</feature>
<evidence type="ECO:0000313" key="8">
    <source>
        <dbReference type="EMBL" id="SEM23750.1"/>
    </source>
</evidence>
<dbReference type="Pfam" id="PF13538">
    <property type="entry name" value="UvrD_C_2"/>
    <property type="match status" value="1"/>
</dbReference>
<dbReference type="PANTHER" id="PTHR11070">
    <property type="entry name" value="UVRD / RECB / PCRA DNA HELICASE FAMILY MEMBER"/>
    <property type="match status" value="1"/>
</dbReference>
<dbReference type="GO" id="GO:0003677">
    <property type="term" value="F:DNA binding"/>
    <property type="evidence" value="ECO:0007669"/>
    <property type="project" value="InterPro"/>
</dbReference>
<dbReference type="PANTHER" id="PTHR11070:SF2">
    <property type="entry name" value="ATP-DEPENDENT DNA HELICASE SRS2"/>
    <property type="match status" value="1"/>
</dbReference>
<dbReference type="SUPFAM" id="SSF52540">
    <property type="entry name" value="P-loop containing nucleoside triphosphate hydrolases"/>
    <property type="match status" value="1"/>
</dbReference>
<accession>A0A1H7WQD8</accession>
<keyword evidence="3 6" id="KW-0347">Helicase</keyword>
<dbReference type="GO" id="GO:0016787">
    <property type="term" value="F:hydrolase activity"/>
    <property type="evidence" value="ECO:0007669"/>
    <property type="project" value="UniProtKB-UniRule"/>
</dbReference>
<keyword evidence="1 6" id="KW-0547">Nucleotide-binding</keyword>
<evidence type="ECO:0000256" key="3">
    <source>
        <dbReference type="ARBA" id="ARBA00022806"/>
    </source>
</evidence>
<evidence type="ECO:0000313" key="9">
    <source>
        <dbReference type="Proteomes" id="UP000182719"/>
    </source>
</evidence>
<dbReference type="EMBL" id="FOAP01000013">
    <property type="protein sequence ID" value="SEM23750.1"/>
    <property type="molecule type" value="Genomic_DNA"/>
</dbReference>
<evidence type="ECO:0000256" key="2">
    <source>
        <dbReference type="ARBA" id="ARBA00022801"/>
    </source>
</evidence>
<dbReference type="Gene3D" id="3.40.50.300">
    <property type="entry name" value="P-loop containing nucleotide triphosphate hydrolases"/>
    <property type="match status" value="2"/>
</dbReference>
<evidence type="ECO:0000256" key="4">
    <source>
        <dbReference type="ARBA" id="ARBA00022840"/>
    </source>
</evidence>
<dbReference type="Pfam" id="PF00580">
    <property type="entry name" value="UvrD-helicase"/>
    <property type="match status" value="1"/>
</dbReference>
<dbReference type="PROSITE" id="PS51198">
    <property type="entry name" value="UVRD_HELICASE_ATP_BIND"/>
    <property type="match status" value="1"/>
</dbReference>
<dbReference type="GO" id="GO:0005524">
    <property type="term" value="F:ATP binding"/>
    <property type="evidence" value="ECO:0007669"/>
    <property type="project" value="UniProtKB-UniRule"/>
</dbReference>
<name>A0A1H7WQD8_STIAU</name>
<evidence type="ECO:0000256" key="6">
    <source>
        <dbReference type="PROSITE-ProRule" id="PRU00560"/>
    </source>
</evidence>
<dbReference type="GO" id="GO:0000725">
    <property type="term" value="P:recombinational repair"/>
    <property type="evidence" value="ECO:0007669"/>
    <property type="project" value="TreeGrafter"/>
</dbReference>
<dbReference type="InterPro" id="IPR000212">
    <property type="entry name" value="DNA_helicase_UvrD/REP"/>
</dbReference>
<dbReference type="AlphaFoldDB" id="A0A1H7WQD8"/>
<feature type="binding site" evidence="6">
    <location>
        <begin position="254"/>
        <end position="261"/>
    </location>
    <ligand>
        <name>ATP</name>
        <dbReference type="ChEBI" id="CHEBI:30616"/>
    </ligand>
</feature>
<reference evidence="9" key="1">
    <citation type="submission" date="2016-10" db="EMBL/GenBank/DDBJ databases">
        <authorList>
            <person name="Varghese N."/>
            <person name="Submissions S."/>
        </authorList>
    </citation>
    <scope>NUCLEOTIDE SEQUENCE [LARGE SCALE GENOMIC DNA]</scope>
    <source>
        <strain evidence="9">DSM 17044</strain>
    </source>
</reference>
<dbReference type="RefSeq" id="WP_075008785.1">
    <property type="nucleotide sequence ID" value="NZ_FOAP01000013.1"/>
</dbReference>
<protein>
    <recommendedName>
        <fullName evidence="5">DNA 3'-5' helicase II</fullName>
    </recommendedName>
</protein>
<sequence>MNEPTGALSEQARALIAEEEALLQRVLAAIESARQQAGRERGRGEALARLTGLRDEASSAVESDLPALFQQMDTERAILERKESSQLPSPHTPYFAHLRLRKHEGATHEYLLGRTTFTHAQSGVRIIDWRFAPVARVFYGYAEGDDYEEWFGERLSEGVVEARRLVVIERGVLTRIRAGALHLERAATGEWHEVGALATSSLSGGAGTAVRAGSLGTGSGQAGRAARFDITAQLDTEQFEALQTGADKPLLVLGSAGSGKTTVALHRLAQVTYELRAASAPSRMKVVVPEEGLARLSKRLLAPLELRNVSVETLDAWAYASACAAFGVKSIALSPDKPALTSKLKRHPALRPALEKRLSRKKLKDPSFKQLRRKLAELLTDRTLLEEVVTSSKEDVPWPAVEDTVRHTMLQIATPLAREYKGYDAEAMQTVDGLAIEDSTPDSLANTVDVEDLPLLLFLKARHGQLGLEPLAHAVIDEAEDFSLFELSVLGRQLGKTRSCTLAGDEMQQTSSNFAGWPAALAELGIQDAATVRLSVSYRCPRPVIELARHVLGALAPEAAPRMGREGVPVGFHHFPEEAQAWLFVRDALKDLLDREPRASVAVIASTPEAARSFYKVVDDMGAVRLVLDGGFTFEPGVDVTDVESIKGLEFDYVILPDATARAWPQSDETRRKLHVAITRTSHQLWVVSSGLRSRLLPSP</sequence>